<organism evidence="13 14">
    <name type="scientific">Nocardiopsis ansamitocini</name>
    <dbReference type="NCBI Taxonomy" id="1670832"/>
    <lineage>
        <taxon>Bacteria</taxon>
        <taxon>Bacillati</taxon>
        <taxon>Actinomycetota</taxon>
        <taxon>Actinomycetes</taxon>
        <taxon>Streptosporangiales</taxon>
        <taxon>Nocardiopsidaceae</taxon>
        <taxon>Nocardiopsis</taxon>
    </lineage>
</organism>
<dbReference type="InterPro" id="IPR050256">
    <property type="entry name" value="Glycosyltransferase_2"/>
</dbReference>
<evidence type="ECO:0000256" key="4">
    <source>
        <dbReference type="ARBA" id="ARBA00022676"/>
    </source>
</evidence>
<comment type="similarity">
    <text evidence="3">Belongs to the glycosyltransferase 2 family.</text>
</comment>
<dbReference type="PANTHER" id="PTHR48090">
    <property type="entry name" value="UNDECAPRENYL-PHOSPHATE 4-DEOXY-4-FORMAMIDO-L-ARABINOSE TRANSFERASE-RELATED"/>
    <property type="match status" value="1"/>
</dbReference>
<comment type="cofactor">
    <cofactor evidence="2">
        <name>Mg(2+)</name>
        <dbReference type="ChEBI" id="CHEBI:18420"/>
    </cofactor>
</comment>
<name>A0A9W6P6Y8_9ACTN</name>
<evidence type="ECO:0000256" key="11">
    <source>
        <dbReference type="SAM" id="MobiDB-lite"/>
    </source>
</evidence>
<accession>A0A9W6P6Y8</accession>
<gene>
    <name evidence="13" type="ORF">Nans01_25550</name>
</gene>
<dbReference type="SUPFAM" id="SSF53448">
    <property type="entry name" value="Nucleotide-diphospho-sugar transferases"/>
    <property type="match status" value="1"/>
</dbReference>
<feature type="region of interest" description="Disordered" evidence="11">
    <location>
        <begin position="304"/>
        <end position="332"/>
    </location>
</feature>
<evidence type="ECO:0000256" key="2">
    <source>
        <dbReference type="ARBA" id="ARBA00001946"/>
    </source>
</evidence>
<dbReference type="NCBIfam" id="NF010496">
    <property type="entry name" value="PRK13915.1"/>
    <property type="match status" value="1"/>
</dbReference>
<dbReference type="Proteomes" id="UP001165092">
    <property type="component" value="Unassembled WGS sequence"/>
</dbReference>
<evidence type="ECO:0000256" key="1">
    <source>
        <dbReference type="ARBA" id="ARBA00001936"/>
    </source>
</evidence>
<protein>
    <recommendedName>
        <fullName evidence="8">Glucosyl-3-phosphoglycerate synthase</fullName>
        <ecNumber evidence="7">2.4.1.266</ecNumber>
    </recommendedName>
</protein>
<reference evidence="13" key="1">
    <citation type="submission" date="2023-02" db="EMBL/GenBank/DDBJ databases">
        <title>Nocardiopsis ansamitocini NBRC 112285.</title>
        <authorList>
            <person name="Ichikawa N."/>
            <person name="Sato H."/>
            <person name="Tonouchi N."/>
        </authorList>
    </citation>
    <scope>NUCLEOTIDE SEQUENCE</scope>
    <source>
        <strain evidence="13">NBRC 112285</strain>
    </source>
</reference>
<comment type="catalytic activity">
    <reaction evidence="9">
        <text>(2R)-3-phosphoglycerate + UDP-alpha-D-glucose = (2R)-2-O-(alpha-D-glucopyranosyl)-3-phospho-glycerate + UDP + H(+)</text>
        <dbReference type="Rhea" id="RHEA:31319"/>
        <dbReference type="ChEBI" id="CHEBI:15378"/>
        <dbReference type="ChEBI" id="CHEBI:58223"/>
        <dbReference type="ChEBI" id="CHEBI:58272"/>
        <dbReference type="ChEBI" id="CHEBI:58885"/>
        <dbReference type="ChEBI" id="CHEBI:62600"/>
        <dbReference type="EC" id="2.4.1.266"/>
    </reaction>
    <physiologicalReaction direction="left-to-right" evidence="9">
        <dbReference type="Rhea" id="RHEA:31320"/>
    </physiologicalReaction>
</comment>
<evidence type="ECO:0000256" key="9">
    <source>
        <dbReference type="ARBA" id="ARBA00048689"/>
    </source>
</evidence>
<dbReference type="InterPro" id="IPR001173">
    <property type="entry name" value="Glyco_trans_2-like"/>
</dbReference>
<evidence type="ECO:0000256" key="10">
    <source>
        <dbReference type="ARBA" id="ARBA00048997"/>
    </source>
</evidence>
<dbReference type="PANTHER" id="PTHR48090:SF10">
    <property type="entry name" value="GLUCOSYL-3-PHOSPHOGLYCERATE SYNTHASE"/>
    <property type="match status" value="1"/>
</dbReference>
<evidence type="ECO:0000256" key="6">
    <source>
        <dbReference type="ARBA" id="ARBA00022842"/>
    </source>
</evidence>
<dbReference type="Pfam" id="PF00535">
    <property type="entry name" value="Glycos_transf_2"/>
    <property type="match status" value="1"/>
</dbReference>
<dbReference type="GO" id="GO:0016757">
    <property type="term" value="F:glycosyltransferase activity"/>
    <property type="evidence" value="ECO:0007669"/>
    <property type="project" value="UniProtKB-KW"/>
</dbReference>
<evidence type="ECO:0000313" key="13">
    <source>
        <dbReference type="EMBL" id="GLU48204.1"/>
    </source>
</evidence>
<feature type="domain" description="Glycosyltransferase 2-like" evidence="12">
    <location>
        <begin position="45"/>
        <end position="169"/>
    </location>
</feature>
<feature type="compositionally biased region" description="Basic and acidic residues" evidence="11">
    <location>
        <begin position="309"/>
        <end position="318"/>
    </location>
</feature>
<dbReference type="AlphaFoldDB" id="A0A9W6P6Y8"/>
<keyword evidence="14" id="KW-1185">Reference proteome</keyword>
<keyword evidence="6" id="KW-0460">Magnesium</keyword>
<keyword evidence="4" id="KW-0328">Glycosyltransferase</keyword>
<evidence type="ECO:0000256" key="7">
    <source>
        <dbReference type="ARBA" id="ARBA00039022"/>
    </source>
</evidence>
<evidence type="ECO:0000256" key="8">
    <source>
        <dbReference type="ARBA" id="ARBA00040894"/>
    </source>
</evidence>
<dbReference type="EMBL" id="BSQG01000004">
    <property type="protein sequence ID" value="GLU48204.1"/>
    <property type="molecule type" value="Genomic_DNA"/>
</dbReference>
<proteinExistence type="inferred from homology"/>
<dbReference type="Gene3D" id="3.90.550.10">
    <property type="entry name" value="Spore Coat Polysaccharide Biosynthesis Protein SpsA, Chain A"/>
    <property type="match status" value="1"/>
</dbReference>
<dbReference type="EC" id="2.4.1.266" evidence="7"/>
<dbReference type="InterPro" id="IPR029044">
    <property type="entry name" value="Nucleotide-diphossugar_trans"/>
</dbReference>
<evidence type="ECO:0000256" key="5">
    <source>
        <dbReference type="ARBA" id="ARBA00022679"/>
    </source>
</evidence>
<evidence type="ECO:0000259" key="12">
    <source>
        <dbReference type="Pfam" id="PF00535"/>
    </source>
</evidence>
<keyword evidence="5" id="KW-0808">Transferase</keyword>
<comment type="cofactor">
    <cofactor evidence="1">
        <name>Mn(2+)</name>
        <dbReference type="ChEBI" id="CHEBI:29035"/>
    </cofactor>
</comment>
<comment type="caution">
    <text evidence="13">The sequence shown here is derived from an EMBL/GenBank/DDBJ whole genome shotgun (WGS) entry which is preliminary data.</text>
</comment>
<evidence type="ECO:0000256" key="3">
    <source>
        <dbReference type="ARBA" id="ARBA00006739"/>
    </source>
</evidence>
<evidence type="ECO:0000313" key="14">
    <source>
        <dbReference type="Proteomes" id="UP001165092"/>
    </source>
</evidence>
<comment type="catalytic activity">
    <reaction evidence="10">
        <text>an NDP-alpha-D-glucose + (2R)-3-phosphoglycerate = (2R)-2-O-(alpha-D-glucopyranosyl)-3-phospho-glycerate + a ribonucleoside 5'-diphosphate + H(+)</text>
        <dbReference type="Rhea" id="RHEA:47244"/>
        <dbReference type="ChEBI" id="CHEBI:15378"/>
        <dbReference type="ChEBI" id="CHEBI:57930"/>
        <dbReference type="ChEBI" id="CHEBI:58272"/>
        <dbReference type="ChEBI" id="CHEBI:62600"/>
        <dbReference type="ChEBI" id="CHEBI:76533"/>
        <dbReference type="EC" id="2.4.1.266"/>
    </reaction>
    <physiologicalReaction direction="left-to-right" evidence="10">
        <dbReference type="Rhea" id="RHEA:47245"/>
    </physiologicalReaction>
</comment>
<sequence>MRAGADPWGGNVLAEVEAWLDKRTSRAQDWDARELAAAKGQQRVTVVLPARNEAATVGSIVASIRTALCEEVALVDEIVVIDSRSSDDTAQVARGAGATVYHQDAIRPDLAGGEGKGEALWKSLFVATGDILVFVDADLLSFTPSYVTGLLGPLISDDTVAYVKACYDRPLKGTPGQTFNGGRVTELVARPLLNQYWPRLAGFVQPLSGEYAGRAHVLRGLPFVSHYGVELGLLVDLVEQYGLDAMAQVDLGRREHTNQTTPDLGVMAAQIQHTARLRLVRSGRLVEPQGEAATTLVQYVRSGAGEGDYAPRPRETAITERPPADTLEPVLV</sequence>